<reference evidence="5" key="1">
    <citation type="journal article" date="2013" name="Ind. Biotechnol.">
        <title>Comparative genomics analysis of Trichoderma reesei strains.</title>
        <authorList>
            <person name="Koike H."/>
            <person name="Aerts A."/>
            <person name="LaButti K."/>
            <person name="Grigoriev I.V."/>
            <person name="Baker S.E."/>
        </authorList>
    </citation>
    <scope>NUCLEOTIDE SEQUENCE [LARGE SCALE GENOMIC DNA]</scope>
    <source>
        <strain evidence="5">ATCC 56765 / BCRC 32924 / NRRL 11460 / Rut C-30</strain>
    </source>
</reference>
<gene>
    <name evidence="4" type="ORF">M419DRAFT_84033</name>
</gene>
<keyword evidence="2" id="KW-1133">Transmembrane helix</keyword>
<protein>
    <submittedName>
        <fullName evidence="4">Uncharacterized protein</fullName>
    </submittedName>
</protein>
<feature type="compositionally biased region" description="Low complexity" evidence="1">
    <location>
        <begin position="33"/>
        <end position="45"/>
    </location>
</feature>
<evidence type="ECO:0000256" key="2">
    <source>
        <dbReference type="SAM" id="Phobius"/>
    </source>
</evidence>
<organism evidence="4 5">
    <name type="scientific">Hypocrea jecorina (strain ATCC 56765 / BCRC 32924 / NRRL 11460 / Rut C-30)</name>
    <name type="common">Trichoderma reesei</name>
    <dbReference type="NCBI Taxonomy" id="1344414"/>
    <lineage>
        <taxon>Eukaryota</taxon>
        <taxon>Fungi</taxon>
        <taxon>Dikarya</taxon>
        <taxon>Ascomycota</taxon>
        <taxon>Pezizomycotina</taxon>
        <taxon>Sordariomycetes</taxon>
        <taxon>Hypocreomycetidae</taxon>
        <taxon>Hypocreales</taxon>
        <taxon>Hypocreaceae</taxon>
        <taxon>Trichoderma</taxon>
    </lineage>
</organism>
<evidence type="ECO:0000313" key="4">
    <source>
        <dbReference type="EMBL" id="ETS00142.1"/>
    </source>
</evidence>
<evidence type="ECO:0000256" key="1">
    <source>
        <dbReference type="SAM" id="MobiDB-lite"/>
    </source>
</evidence>
<dbReference type="EMBL" id="KI911153">
    <property type="protein sequence ID" value="ETS00142.1"/>
    <property type="molecule type" value="Genomic_DNA"/>
</dbReference>
<keyword evidence="2" id="KW-0472">Membrane</keyword>
<keyword evidence="3" id="KW-0732">Signal</keyword>
<feature type="region of interest" description="Disordered" evidence="1">
    <location>
        <begin position="24"/>
        <end position="58"/>
    </location>
</feature>
<dbReference type="HOGENOM" id="CLU_1441236_0_0_1"/>
<dbReference type="Proteomes" id="UP000024376">
    <property type="component" value="Unassembled WGS sequence"/>
</dbReference>
<keyword evidence="2" id="KW-0812">Transmembrane</keyword>
<dbReference type="OrthoDB" id="4900526at2759"/>
<dbReference type="AlphaFoldDB" id="A0A024S7F4"/>
<dbReference type="KEGG" id="trr:M419DRAFT_84033"/>
<accession>A0A024S7F4</accession>
<feature type="transmembrane region" description="Helical" evidence="2">
    <location>
        <begin position="168"/>
        <end position="186"/>
    </location>
</feature>
<name>A0A024S7F4_HYPJR</name>
<proteinExistence type="predicted"/>
<evidence type="ECO:0000313" key="5">
    <source>
        <dbReference type="Proteomes" id="UP000024376"/>
    </source>
</evidence>
<sequence length="188" mass="20731">MAIRVTPLLLTILYMTHQALSAPITKENPLPPATTSAALGTSTSTQHPSEQIPGTTPKRHHIIRVSKSTSDETANNYFFDTTTLQLLETSHQTKPVPVFTSSNNNKVVIVTVPDADYNNNNNNGNAITSYHVQEDLINTPSSVWNGKQAQILCRRLRQCRQRVLEQRLGLLILGVSLALALVCACMRE</sequence>
<feature type="chain" id="PRO_5001533638" evidence="3">
    <location>
        <begin position="22"/>
        <end position="188"/>
    </location>
</feature>
<feature type="signal peptide" evidence="3">
    <location>
        <begin position="1"/>
        <end position="21"/>
    </location>
</feature>
<evidence type="ECO:0000256" key="3">
    <source>
        <dbReference type="SAM" id="SignalP"/>
    </source>
</evidence>